<evidence type="ECO:0000313" key="2">
    <source>
        <dbReference type="EMBL" id="OCH87648.1"/>
    </source>
</evidence>
<protein>
    <recommendedName>
        <fullName evidence="1">Methyltransferase domain-containing protein</fullName>
    </recommendedName>
</protein>
<dbReference type="Proteomes" id="UP000250043">
    <property type="component" value="Unassembled WGS sequence"/>
</dbReference>
<sequence>MSLKAAVARHPGYSVLLACGVFATLLFLARGPAYTTTVNAFVPSKYSRQLAQTLSEEERRYQKVLQDREALVRKWGPTADLVQAFPPRDDFYTLWDFFIPAFQCPHHVERVGTMGDGGKWVCGLDRIARQKECVIYSFGINGESSFEAELLQRAPGCQVWGYDFSVNSFGPEIERNVSLRERAHFFPWALGAANNHGPATNPPVYTLPTLMDINGHTFIDILKVDIEGAEFASLDKFLEFFGAGHPHSPAGPALPIGQMQIEIHARSGTGHDAFAPFKHWWERLEAAGLRPFWTEANLVYVNLVRGVRPDLAEYSFMNIRGNHALVSEDFA</sequence>
<dbReference type="EMBL" id="KV722478">
    <property type="protein sequence ID" value="OCH87648.1"/>
    <property type="molecule type" value="Genomic_DNA"/>
</dbReference>
<dbReference type="InterPro" id="IPR025714">
    <property type="entry name" value="Methyltranfer_dom"/>
</dbReference>
<organism evidence="2 3">
    <name type="scientific">Obba rivulosa</name>
    <dbReference type="NCBI Taxonomy" id="1052685"/>
    <lineage>
        <taxon>Eukaryota</taxon>
        <taxon>Fungi</taxon>
        <taxon>Dikarya</taxon>
        <taxon>Basidiomycota</taxon>
        <taxon>Agaricomycotina</taxon>
        <taxon>Agaricomycetes</taxon>
        <taxon>Polyporales</taxon>
        <taxon>Gelatoporiaceae</taxon>
        <taxon>Obba</taxon>
    </lineage>
</organism>
<dbReference type="AlphaFoldDB" id="A0A8E2AMY3"/>
<feature type="domain" description="Methyltransferase" evidence="1">
    <location>
        <begin position="96"/>
        <end position="298"/>
    </location>
</feature>
<accession>A0A8E2AMY3</accession>
<dbReference type="InterPro" id="IPR026913">
    <property type="entry name" value="METTL24"/>
</dbReference>
<dbReference type="PANTHER" id="PTHR32026">
    <property type="entry name" value="METHYLTRANSFERASE-LIKE PROTEIN 24"/>
    <property type="match status" value="1"/>
</dbReference>
<gene>
    <name evidence="2" type="ORF">OBBRIDRAFT_781352</name>
</gene>
<dbReference type="Pfam" id="PF13383">
    <property type="entry name" value="Methyltransf_22"/>
    <property type="match status" value="1"/>
</dbReference>
<evidence type="ECO:0000313" key="3">
    <source>
        <dbReference type="Proteomes" id="UP000250043"/>
    </source>
</evidence>
<proteinExistence type="predicted"/>
<evidence type="ECO:0000259" key="1">
    <source>
        <dbReference type="Pfam" id="PF13383"/>
    </source>
</evidence>
<reference evidence="2 3" key="1">
    <citation type="submission" date="2016-07" db="EMBL/GenBank/DDBJ databases">
        <title>Draft genome of the white-rot fungus Obba rivulosa 3A-2.</title>
        <authorList>
            <consortium name="DOE Joint Genome Institute"/>
            <person name="Miettinen O."/>
            <person name="Riley R."/>
            <person name="Acob R."/>
            <person name="Barry K."/>
            <person name="Cullen D."/>
            <person name="De Vries R."/>
            <person name="Hainaut M."/>
            <person name="Hatakka A."/>
            <person name="Henrissat B."/>
            <person name="Hilden K."/>
            <person name="Kuo R."/>
            <person name="Labutti K."/>
            <person name="Lipzen A."/>
            <person name="Makela M.R."/>
            <person name="Sandor L."/>
            <person name="Spatafora J.W."/>
            <person name="Grigoriev I.V."/>
            <person name="Hibbett D.S."/>
        </authorList>
    </citation>
    <scope>NUCLEOTIDE SEQUENCE [LARGE SCALE GENOMIC DNA]</scope>
    <source>
        <strain evidence="2 3">3A-2</strain>
    </source>
</reference>
<dbReference type="PANTHER" id="PTHR32026:SF10">
    <property type="entry name" value="METHYLTRANSFERASE-LIKE PROTEIN 24-RELATED"/>
    <property type="match status" value="1"/>
</dbReference>
<dbReference type="OrthoDB" id="10006218at2759"/>
<name>A0A8E2AMY3_9APHY</name>
<keyword evidence="3" id="KW-1185">Reference proteome</keyword>